<feature type="region of interest" description="Disordered" evidence="1">
    <location>
        <begin position="1"/>
        <end position="167"/>
    </location>
</feature>
<proteinExistence type="predicted"/>
<dbReference type="Proteomes" id="UP001066276">
    <property type="component" value="Chromosome 5"/>
</dbReference>
<gene>
    <name evidence="2" type="ORF">NDU88_004689</name>
</gene>
<keyword evidence="3" id="KW-1185">Reference proteome</keyword>
<reference evidence="2" key="1">
    <citation type="journal article" date="2022" name="bioRxiv">
        <title>Sequencing and chromosome-scale assembly of the giantPleurodeles waltlgenome.</title>
        <authorList>
            <person name="Brown T."/>
            <person name="Elewa A."/>
            <person name="Iarovenko S."/>
            <person name="Subramanian E."/>
            <person name="Araus A.J."/>
            <person name="Petzold A."/>
            <person name="Susuki M."/>
            <person name="Suzuki K.-i.T."/>
            <person name="Hayashi T."/>
            <person name="Toyoda A."/>
            <person name="Oliveira C."/>
            <person name="Osipova E."/>
            <person name="Leigh N.D."/>
            <person name="Simon A."/>
            <person name="Yun M.H."/>
        </authorList>
    </citation>
    <scope>NUCLEOTIDE SEQUENCE</scope>
    <source>
        <strain evidence="2">20211129_DDA</strain>
        <tissue evidence="2">Liver</tissue>
    </source>
</reference>
<accession>A0AAV7RM95</accession>
<sequence>MKRWPIVPRVRGPTLTPHSAGPSHLRDRGGQGSSITPSTTRRGSHSRPLGARRPPLVPKGQGHVSPLWAVAPPDPVPPRPTATTGTCPAVAPSRALVGSTPYLHPRGRSAQPEPTAATPADRERVPGPEKLPPRRPLGLRTQLFRAPESSSRSPVLGGALADVSPGR</sequence>
<organism evidence="2 3">
    <name type="scientific">Pleurodeles waltl</name>
    <name type="common">Iberian ribbed newt</name>
    <dbReference type="NCBI Taxonomy" id="8319"/>
    <lineage>
        <taxon>Eukaryota</taxon>
        <taxon>Metazoa</taxon>
        <taxon>Chordata</taxon>
        <taxon>Craniata</taxon>
        <taxon>Vertebrata</taxon>
        <taxon>Euteleostomi</taxon>
        <taxon>Amphibia</taxon>
        <taxon>Batrachia</taxon>
        <taxon>Caudata</taxon>
        <taxon>Salamandroidea</taxon>
        <taxon>Salamandridae</taxon>
        <taxon>Pleurodelinae</taxon>
        <taxon>Pleurodeles</taxon>
    </lineage>
</organism>
<evidence type="ECO:0000256" key="1">
    <source>
        <dbReference type="SAM" id="MobiDB-lite"/>
    </source>
</evidence>
<evidence type="ECO:0000313" key="3">
    <source>
        <dbReference type="Proteomes" id="UP001066276"/>
    </source>
</evidence>
<name>A0AAV7RM95_PLEWA</name>
<evidence type="ECO:0000313" key="2">
    <source>
        <dbReference type="EMBL" id="KAJ1151910.1"/>
    </source>
</evidence>
<protein>
    <submittedName>
        <fullName evidence="2">Uncharacterized protein</fullName>
    </submittedName>
</protein>
<comment type="caution">
    <text evidence="2">The sequence shown here is derived from an EMBL/GenBank/DDBJ whole genome shotgun (WGS) entry which is preliminary data.</text>
</comment>
<dbReference type="EMBL" id="JANPWB010000009">
    <property type="protein sequence ID" value="KAJ1151910.1"/>
    <property type="molecule type" value="Genomic_DNA"/>
</dbReference>
<dbReference type="AlphaFoldDB" id="A0AAV7RM95"/>